<evidence type="ECO:0000256" key="3">
    <source>
        <dbReference type="SAM" id="SignalP"/>
    </source>
</evidence>
<dbReference type="EMBL" id="CP111019">
    <property type="protein sequence ID" value="WAR12660.1"/>
    <property type="molecule type" value="Genomic_DNA"/>
</dbReference>
<dbReference type="PANTHER" id="PTHR11474:SF126">
    <property type="entry name" value="TYROSINASE-LIKE PROTEIN TYR-1-RELATED"/>
    <property type="match status" value="1"/>
</dbReference>
<gene>
    <name evidence="5" type="ORF">MAR_026840</name>
</gene>
<evidence type="ECO:0000259" key="4">
    <source>
        <dbReference type="PROSITE" id="PS50104"/>
    </source>
</evidence>
<dbReference type="InterPro" id="IPR000157">
    <property type="entry name" value="TIR_dom"/>
</dbReference>
<dbReference type="InterPro" id="IPR008922">
    <property type="entry name" value="Di-copper_centre_dom_sf"/>
</dbReference>
<keyword evidence="1" id="KW-0479">Metal-binding</keyword>
<feature type="chain" id="PRO_5045897607" evidence="3">
    <location>
        <begin position="20"/>
        <end position="779"/>
    </location>
</feature>
<dbReference type="Proteomes" id="UP001164746">
    <property type="component" value="Chromosome 8"/>
</dbReference>
<organism evidence="5 6">
    <name type="scientific">Mya arenaria</name>
    <name type="common">Soft-shell clam</name>
    <dbReference type="NCBI Taxonomy" id="6604"/>
    <lineage>
        <taxon>Eukaryota</taxon>
        <taxon>Metazoa</taxon>
        <taxon>Spiralia</taxon>
        <taxon>Lophotrochozoa</taxon>
        <taxon>Mollusca</taxon>
        <taxon>Bivalvia</taxon>
        <taxon>Autobranchia</taxon>
        <taxon>Heteroconchia</taxon>
        <taxon>Euheterodonta</taxon>
        <taxon>Imparidentia</taxon>
        <taxon>Neoheterodontei</taxon>
        <taxon>Myida</taxon>
        <taxon>Myoidea</taxon>
        <taxon>Myidae</taxon>
        <taxon>Mya</taxon>
    </lineage>
</organism>
<dbReference type="PROSITE" id="PS50104">
    <property type="entry name" value="TIR"/>
    <property type="match status" value="1"/>
</dbReference>
<evidence type="ECO:0000313" key="6">
    <source>
        <dbReference type="Proteomes" id="UP001164746"/>
    </source>
</evidence>
<feature type="domain" description="TIR" evidence="4">
    <location>
        <begin position="673"/>
        <end position="779"/>
    </location>
</feature>
<proteinExistence type="predicted"/>
<accession>A0ABY7ES37</accession>
<keyword evidence="2" id="KW-0186">Copper</keyword>
<evidence type="ECO:0000313" key="5">
    <source>
        <dbReference type="EMBL" id="WAR12660.1"/>
    </source>
</evidence>
<feature type="signal peptide" evidence="3">
    <location>
        <begin position="1"/>
        <end position="19"/>
    </location>
</feature>
<dbReference type="InterPro" id="IPR035897">
    <property type="entry name" value="Toll_tir_struct_dom_sf"/>
</dbReference>
<reference evidence="5" key="1">
    <citation type="submission" date="2022-11" db="EMBL/GenBank/DDBJ databases">
        <title>Centuries of genome instability and evolution in soft-shell clam transmissible cancer (bioRxiv).</title>
        <authorList>
            <person name="Hart S.F.M."/>
            <person name="Yonemitsu M.A."/>
            <person name="Giersch R.M."/>
            <person name="Beal B.F."/>
            <person name="Arriagada G."/>
            <person name="Davis B.W."/>
            <person name="Ostrander E.A."/>
            <person name="Goff S.P."/>
            <person name="Metzger M.J."/>
        </authorList>
    </citation>
    <scope>NUCLEOTIDE SEQUENCE</scope>
    <source>
        <strain evidence="5">MELC-2E11</strain>
        <tissue evidence="5">Siphon/mantle</tissue>
    </source>
</reference>
<dbReference type="Pfam" id="PF00264">
    <property type="entry name" value="Tyrosinase"/>
    <property type="match status" value="1"/>
</dbReference>
<evidence type="ECO:0000256" key="1">
    <source>
        <dbReference type="ARBA" id="ARBA00022723"/>
    </source>
</evidence>
<keyword evidence="3" id="KW-0732">Signal</keyword>
<dbReference type="PANTHER" id="PTHR11474">
    <property type="entry name" value="TYROSINASE FAMILY MEMBER"/>
    <property type="match status" value="1"/>
</dbReference>
<dbReference type="SUPFAM" id="SSF52200">
    <property type="entry name" value="Toll/Interleukin receptor TIR domain"/>
    <property type="match status" value="1"/>
</dbReference>
<dbReference type="PROSITE" id="PS00498">
    <property type="entry name" value="TYROSINASE_2"/>
    <property type="match status" value="1"/>
</dbReference>
<evidence type="ECO:0000256" key="2">
    <source>
        <dbReference type="ARBA" id="ARBA00023008"/>
    </source>
</evidence>
<dbReference type="Gene3D" id="3.40.50.10140">
    <property type="entry name" value="Toll/interleukin-1 receptor homology (TIR) domain"/>
    <property type="match status" value="1"/>
</dbReference>
<dbReference type="SUPFAM" id="SSF48056">
    <property type="entry name" value="Di-copper centre-containing domain"/>
    <property type="match status" value="1"/>
</dbReference>
<dbReference type="Gene3D" id="3.80.10.10">
    <property type="entry name" value="Ribonuclease Inhibitor"/>
    <property type="match status" value="1"/>
</dbReference>
<dbReference type="Gene3D" id="1.10.1280.10">
    <property type="entry name" value="Di-copper center containing domain from catechol oxidase"/>
    <property type="match status" value="1"/>
</dbReference>
<name>A0ABY7ES37_MYAAR</name>
<protein>
    <submittedName>
        <fullName evidence="5">TYR3-like protein</fullName>
    </submittedName>
</protein>
<dbReference type="Pfam" id="PF01582">
    <property type="entry name" value="TIR"/>
    <property type="match status" value="1"/>
</dbReference>
<keyword evidence="6" id="KW-1185">Reference proteome</keyword>
<dbReference type="InterPro" id="IPR002227">
    <property type="entry name" value="Tyrosinase_Cu-bd"/>
</dbReference>
<dbReference type="InterPro" id="IPR050316">
    <property type="entry name" value="Tyrosinase/Hemocyanin"/>
</dbReference>
<dbReference type="InterPro" id="IPR032675">
    <property type="entry name" value="LRR_dom_sf"/>
</dbReference>
<dbReference type="PRINTS" id="PR00092">
    <property type="entry name" value="TYROSINASE"/>
</dbReference>
<sequence>MAAIAIASFILIFVSNSFATADFEYTLTLPEKVQECFDHSAHLSQVDHKLAKDACIRAYFADILEPSIREDDYLFFKTEFEDKRYGFLGPPTGFRRRSDIRTLSRRDRKAVFDAFEELYQNAKCLLHTFEEEMRKTNPDVSLPYWDYTMDYYIPAPENSVVWSNCFFGNGYGIITSGPFEGWYGGLNNQIHRKLAERHGQCLPKLIHKADIKGLMDFCKYQEITTGEGDYYHGNPFNLELLHDGVHDWVGGDMEQVKYSGFDPVFWMHHAFIDLIWEQFRQHQQQSDCNIDPENDYPEVNLSQDNKDGHGPYDTMQAFEHLYNIDGMKNTWTTDFYSYEPQPHCPECGNSTYLYCDKRIDSIRFPNGVCVSKEISDCKERWRRNAPNPAPLHHTACDGKFLIMGMQGDGRDRNNTDAENRKILSDLIGSRGTAYRVCLEESEAFVGLSNLEYLNLSLNNLLWKDSFAPEVFAPLFDLQNIHLKCNRFDTFDGLELELKLMERFEGNSNLTFKGMNKVLKGLINSASLKELYVNRIHVSYNLGIEITADDLQSLNTLQSLEALFMDLNKIEVFNVDTLYPKVMFPPSLTLLTLADNFLAMIHLGLGNMIFYLTYQVKRHRQWFVMQKTSQLMSERNQWWISTKDTFGIVLQKTLISTDEIKNITRGDWAALFANFQNAFDNLEALNLTGNMLEETFHPNNADAELWHQLALWIADRNSQAGVSVAENITHAICTSRKAVLLVDNEYLSDSLCGYNLNMALGESVETKRNMIIVVLMEKRR</sequence>
<dbReference type="SUPFAM" id="SSF52047">
    <property type="entry name" value="RNI-like"/>
    <property type="match status" value="1"/>
</dbReference>